<evidence type="ECO:0000259" key="13">
    <source>
        <dbReference type="Pfam" id="PF00725"/>
    </source>
</evidence>
<evidence type="ECO:0000313" key="16">
    <source>
        <dbReference type="Proteomes" id="UP000444721"/>
    </source>
</evidence>
<dbReference type="Gene3D" id="3.90.226.10">
    <property type="entry name" value="2-enoyl-CoA Hydratase, Chain A, domain 1"/>
    <property type="match status" value="1"/>
</dbReference>
<keyword evidence="4" id="KW-0276">Fatty acid metabolism</keyword>
<feature type="region of interest" description="Disordered" evidence="12">
    <location>
        <begin position="41"/>
        <end position="64"/>
    </location>
</feature>
<evidence type="ECO:0000256" key="10">
    <source>
        <dbReference type="ARBA" id="ARBA00023239"/>
    </source>
</evidence>
<organism evidence="15 16">
    <name type="scientific">Naegleria fowleri</name>
    <name type="common">Brain eating amoeba</name>
    <dbReference type="NCBI Taxonomy" id="5763"/>
    <lineage>
        <taxon>Eukaryota</taxon>
        <taxon>Discoba</taxon>
        <taxon>Heterolobosea</taxon>
        <taxon>Tetramitia</taxon>
        <taxon>Eutetramitia</taxon>
        <taxon>Vahlkampfiidae</taxon>
        <taxon>Naegleria</taxon>
    </lineage>
</organism>
<dbReference type="Pfam" id="PF02737">
    <property type="entry name" value="3HCDH_N"/>
    <property type="match status" value="1"/>
</dbReference>
<evidence type="ECO:0000256" key="12">
    <source>
        <dbReference type="SAM" id="MobiDB-lite"/>
    </source>
</evidence>
<keyword evidence="8" id="KW-0576">Peroxisome</keyword>
<dbReference type="OrthoDB" id="2018133at2759"/>
<dbReference type="GO" id="GO:0003857">
    <property type="term" value="F:(3S)-3-hydroxyacyl-CoA dehydrogenase (NAD+) activity"/>
    <property type="evidence" value="ECO:0007669"/>
    <property type="project" value="TreeGrafter"/>
</dbReference>
<dbReference type="GO" id="GO:0004300">
    <property type="term" value="F:enoyl-CoA hydratase activity"/>
    <property type="evidence" value="ECO:0007669"/>
    <property type="project" value="UniProtKB-ARBA"/>
</dbReference>
<name>A0A6A5C776_NAEFO</name>
<accession>A0A6A5C776</accession>
<dbReference type="OMA" id="YNGAAMG"/>
<keyword evidence="9" id="KW-0413">Isomerase</keyword>
<keyword evidence="6" id="KW-0520">NAD</keyword>
<feature type="domain" description="3-hydroxyacyl-CoA dehydrogenase C-terminal" evidence="13">
    <location>
        <begin position="589"/>
        <end position="682"/>
    </location>
</feature>
<evidence type="ECO:0000256" key="11">
    <source>
        <dbReference type="ARBA" id="ARBA00023268"/>
    </source>
</evidence>
<dbReference type="Pfam" id="PF00725">
    <property type="entry name" value="3HCDH"/>
    <property type="match status" value="1"/>
</dbReference>
<dbReference type="VEuPathDB" id="AmoebaDB:NfTy_039340"/>
<keyword evidence="10" id="KW-0456">Lyase</keyword>
<keyword evidence="7" id="KW-0443">Lipid metabolism</keyword>
<comment type="subunit">
    <text evidence="3">Monomer.</text>
</comment>
<gene>
    <name evidence="15" type="ORF">FDP41_012287</name>
</gene>
<dbReference type="PANTHER" id="PTHR23309">
    <property type="entry name" value="3-HYDROXYACYL-COA DEHYROGENASE"/>
    <property type="match status" value="1"/>
</dbReference>
<dbReference type="UniPathway" id="UPA00659"/>
<comment type="subcellular location">
    <subcellularLocation>
        <location evidence="1">Peroxisome</location>
    </subcellularLocation>
</comment>
<evidence type="ECO:0000256" key="7">
    <source>
        <dbReference type="ARBA" id="ARBA00023098"/>
    </source>
</evidence>
<protein>
    <recommendedName>
        <fullName evidence="17">Enoyl-CoA hydratase</fullName>
    </recommendedName>
</protein>
<evidence type="ECO:0000313" key="15">
    <source>
        <dbReference type="EMBL" id="KAF0981630.1"/>
    </source>
</evidence>
<dbReference type="CDD" id="cd06558">
    <property type="entry name" value="crotonase-like"/>
    <property type="match status" value="1"/>
</dbReference>
<dbReference type="AlphaFoldDB" id="A0A6A5C776"/>
<feature type="domain" description="3-hydroxyacyl-CoA dehydrogenase NAD binding" evidence="14">
    <location>
        <begin position="406"/>
        <end position="584"/>
    </location>
</feature>
<dbReference type="PANTHER" id="PTHR23309:SF49">
    <property type="entry name" value="PEROXISOMAL BIFUNCTIONAL ENZYME"/>
    <property type="match status" value="1"/>
</dbReference>
<evidence type="ECO:0000256" key="4">
    <source>
        <dbReference type="ARBA" id="ARBA00022832"/>
    </source>
</evidence>
<feature type="compositionally biased region" description="Polar residues" evidence="12">
    <location>
        <begin position="41"/>
        <end position="56"/>
    </location>
</feature>
<dbReference type="VEuPathDB" id="AmoebaDB:NF0052570"/>
<dbReference type="InterPro" id="IPR006176">
    <property type="entry name" value="3-OHacyl-CoA_DH_NAD-bd"/>
</dbReference>
<dbReference type="Gene3D" id="1.10.1040.50">
    <property type="match status" value="1"/>
</dbReference>
<comment type="pathway">
    <text evidence="2">Lipid metabolism; fatty acid beta-oxidation.</text>
</comment>
<dbReference type="InterPro" id="IPR006108">
    <property type="entry name" value="3HC_DH_C"/>
</dbReference>
<dbReference type="Proteomes" id="UP000444721">
    <property type="component" value="Unassembled WGS sequence"/>
</dbReference>
<dbReference type="InterPro" id="IPR029045">
    <property type="entry name" value="ClpP/crotonase-like_dom_sf"/>
</dbReference>
<dbReference type="InterPro" id="IPR008927">
    <property type="entry name" value="6-PGluconate_DH-like_C_sf"/>
</dbReference>
<keyword evidence="11" id="KW-0511">Multifunctional enzyme</keyword>
<dbReference type="EMBL" id="VFQX01000013">
    <property type="protein sequence ID" value="KAF0981630.1"/>
    <property type="molecule type" value="Genomic_DNA"/>
</dbReference>
<evidence type="ECO:0000256" key="2">
    <source>
        <dbReference type="ARBA" id="ARBA00005005"/>
    </source>
</evidence>
<dbReference type="Pfam" id="PF00378">
    <property type="entry name" value="ECH_1"/>
    <property type="match status" value="1"/>
</dbReference>
<dbReference type="InterPro" id="IPR036291">
    <property type="entry name" value="NAD(P)-bd_dom_sf"/>
</dbReference>
<evidence type="ECO:0000256" key="6">
    <source>
        <dbReference type="ARBA" id="ARBA00023027"/>
    </source>
</evidence>
<evidence type="ECO:0000256" key="8">
    <source>
        <dbReference type="ARBA" id="ARBA00023140"/>
    </source>
</evidence>
<reference evidence="15 16" key="1">
    <citation type="journal article" date="2019" name="Sci. Rep.">
        <title>Nanopore sequencing improves the draft genome of the human pathogenic amoeba Naegleria fowleri.</title>
        <authorList>
            <person name="Liechti N."/>
            <person name="Schurch N."/>
            <person name="Bruggmann R."/>
            <person name="Wittwer M."/>
        </authorList>
    </citation>
    <scope>NUCLEOTIDE SEQUENCE [LARGE SCALE GENOMIC DNA]</scope>
    <source>
        <strain evidence="15 16">ATCC 30894</strain>
    </source>
</reference>
<dbReference type="GO" id="GO:0005777">
    <property type="term" value="C:peroxisome"/>
    <property type="evidence" value="ECO:0007669"/>
    <property type="project" value="UniProtKB-SubCell"/>
</dbReference>
<dbReference type="GO" id="GO:0070403">
    <property type="term" value="F:NAD+ binding"/>
    <property type="evidence" value="ECO:0007669"/>
    <property type="project" value="InterPro"/>
</dbReference>
<dbReference type="Gene3D" id="3.40.50.720">
    <property type="entry name" value="NAD(P)-binding Rossmann-like Domain"/>
    <property type="match status" value="1"/>
</dbReference>
<dbReference type="GO" id="GO:0006635">
    <property type="term" value="P:fatty acid beta-oxidation"/>
    <property type="evidence" value="ECO:0007669"/>
    <property type="project" value="UniProtKB-UniPathway"/>
</dbReference>
<keyword evidence="16" id="KW-1185">Reference proteome</keyword>
<proteinExistence type="predicted"/>
<dbReference type="SUPFAM" id="SSF48179">
    <property type="entry name" value="6-phosphogluconate dehydrogenase C-terminal domain-like"/>
    <property type="match status" value="2"/>
</dbReference>
<dbReference type="FunFam" id="3.40.50.720:FF:000009">
    <property type="entry name" value="Fatty oxidation complex, alpha subunit"/>
    <property type="match status" value="1"/>
</dbReference>
<evidence type="ECO:0000256" key="1">
    <source>
        <dbReference type="ARBA" id="ARBA00004275"/>
    </source>
</evidence>
<dbReference type="GeneID" id="68119502"/>
<dbReference type="VEuPathDB" id="AmoebaDB:FDP41_012287"/>
<sequence>MLNCSQTKHSSRIHRILNHLNPSSEAATSLDDASEEQIMTRPSNNHWIQFNSTSSGESRDTHSSHNDCVIYQQDSSDDGIVVLYLNDAPVNALSDRMLKAIKKNMERANNDDQCKGIVIASKLKGFFVAVADITEIRKRQQRSTTTNATTTTNNATTTNGGEFLDFLKNGNSLMNYIENSPKNKPVVACVDGVALGGGLELAMACNGRVCTENSTLGLPETNLGIIPGYGGCNRLPRLVGTRKALEMMISTQPVKGKEAFSLGLVDQCVVGSNQSNVLSAARQLCLEMIQGKRAIRKTLQYSQKLMQENDETSSLTIVNAMERQLDPIQSKLPHLKALLRVVRETVQFPCNGLYGLDVEMKEFAGIANQPISRGMVHYFLAQKATTKLPKRLLNDNSSTSSPIQSLAVIGGGTMGANIVVNALENGIRVILKEINQEALKAGMERIRKVFQSKLDRKKMTQQQFDKIFSQQLVGQITFDSFHQVDMVIEAVLEIVELKQKIFLDLEKHCNDKCILATNTSTIDLNRISEKMQPKNRSRVIGLHYFTPAHVMPLLEIVRTEHTSPQVLMNSLSFAKQVKKTPVVVLNVVGFAVNRIFWPYGIAAQYLVERGLSPYQIDKAISQSVMRVGFFTMADMSGLDVLNYASQSIAGAYKERAKDSPFTKLMIEAKRLGEKTNIGIYKYEANGKRTPDPQGMESIISQVRKAAGSPPPLNYTDKDIYEACLFNAVNEACRVIEDKVVFRVSDIDVASVMAMGFLHYYGGLMKWADELGAKYIYDRLNKFYQDSDGKVVSFKPCQYLTHCATNNLSLYSADAELMQ</sequence>
<evidence type="ECO:0000259" key="14">
    <source>
        <dbReference type="Pfam" id="PF02737"/>
    </source>
</evidence>
<evidence type="ECO:0000256" key="5">
    <source>
        <dbReference type="ARBA" id="ARBA00023002"/>
    </source>
</evidence>
<evidence type="ECO:0000256" key="9">
    <source>
        <dbReference type="ARBA" id="ARBA00023235"/>
    </source>
</evidence>
<evidence type="ECO:0000256" key="3">
    <source>
        <dbReference type="ARBA" id="ARBA00011245"/>
    </source>
</evidence>
<dbReference type="RefSeq" id="XP_044566343.1">
    <property type="nucleotide sequence ID" value="XM_044702789.1"/>
</dbReference>
<dbReference type="GO" id="GO:0016853">
    <property type="term" value="F:isomerase activity"/>
    <property type="evidence" value="ECO:0007669"/>
    <property type="project" value="UniProtKB-KW"/>
</dbReference>
<comment type="caution">
    <text evidence="15">The sequence shown here is derived from an EMBL/GenBank/DDBJ whole genome shotgun (WGS) entry which is preliminary data.</text>
</comment>
<dbReference type="VEuPathDB" id="AmoebaDB:NF0052560"/>
<dbReference type="SUPFAM" id="SSF51735">
    <property type="entry name" value="NAD(P)-binding Rossmann-fold domains"/>
    <property type="match status" value="1"/>
</dbReference>
<dbReference type="SUPFAM" id="SSF52096">
    <property type="entry name" value="ClpP/crotonase"/>
    <property type="match status" value="1"/>
</dbReference>
<dbReference type="InterPro" id="IPR001753">
    <property type="entry name" value="Enoyl-CoA_hydra/iso"/>
</dbReference>
<keyword evidence="5" id="KW-0560">Oxidoreductase</keyword>
<evidence type="ECO:0008006" key="17">
    <source>
        <dbReference type="Google" id="ProtNLM"/>
    </source>
</evidence>